<evidence type="ECO:0000256" key="5">
    <source>
        <dbReference type="ARBA" id="ARBA00022889"/>
    </source>
</evidence>
<comment type="caution">
    <text evidence="11">The sequence shown here is derived from an EMBL/GenBank/DDBJ whole genome shotgun (WGS) entry which is preliminary data.</text>
</comment>
<evidence type="ECO:0000256" key="7">
    <source>
        <dbReference type="PROSITE-ProRule" id="PRU01232"/>
    </source>
</evidence>
<name>A0A101QVH1_9ACTN</name>
<evidence type="ECO:0000256" key="3">
    <source>
        <dbReference type="ARBA" id="ARBA00022525"/>
    </source>
</evidence>
<dbReference type="InterPro" id="IPR005528">
    <property type="entry name" value="ChpA-H"/>
</dbReference>
<sequence>MVAAAAATGILTLCGSSALADTQANGVAEGSPGVLAGNNVEVPVEVPVNACGNTVDPAGALNPAFANACAQAAAARHATRGSDDLGDAWGHDHHDWTHGVPRVPADAPKSEDQGGGHDASGSKDQGGGHDASGSKDQGGGHDTSAPLDQGGGGRDTSGGGESGHGSDDASTSPAPSGGHATSGGDEGYGSDDTPKGPGKGYGDSGYGSDDASKGPGKEYGDSGHDSGYGSDDTPKS</sequence>
<evidence type="ECO:0000256" key="1">
    <source>
        <dbReference type="ARBA" id="ARBA00004191"/>
    </source>
</evidence>
<feature type="signal peptide" evidence="9">
    <location>
        <begin position="1"/>
        <end position="20"/>
    </location>
</feature>
<dbReference type="Proteomes" id="UP000053271">
    <property type="component" value="Unassembled WGS sequence"/>
</dbReference>
<evidence type="ECO:0000256" key="4">
    <source>
        <dbReference type="ARBA" id="ARBA00022729"/>
    </source>
</evidence>
<dbReference type="Pfam" id="PF03777">
    <property type="entry name" value="ChpA-C"/>
    <property type="match status" value="1"/>
</dbReference>
<evidence type="ECO:0000256" key="6">
    <source>
        <dbReference type="ARBA" id="ARBA00023087"/>
    </source>
</evidence>
<feature type="non-terminal residue" evidence="11">
    <location>
        <position position="236"/>
    </location>
</feature>
<keyword evidence="12" id="KW-1185">Reference proteome</keyword>
<dbReference type="AlphaFoldDB" id="A0A101QVH1"/>
<evidence type="ECO:0000256" key="8">
    <source>
        <dbReference type="SAM" id="MobiDB-lite"/>
    </source>
</evidence>
<dbReference type="PROSITE" id="PS51884">
    <property type="entry name" value="CHAPLIN"/>
    <property type="match status" value="1"/>
</dbReference>
<evidence type="ECO:0000313" key="12">
    <source>
        <dbReference type="Proteomes" id="UP000053271"/>
    </source>
</evidence>
<comment type="subcellular location">
    <subcellularLocation>
        <location evidence="1">Secreted</location>
        <location evidence="1">Cell wall</location>
    </subcellularLocation>
</comment>
<reference evidence="11 12" key="1">
    <citation type="submission" date="2015-10" db="EMBL/GenBank/DDBJ databases">
        <title>Draft genome sequence of Streptomyces longwoodensis DSM 41677, type strain for the species Streptomyces longwoodensis.</title>
        <authorList>
            <person name="Ruckert C."/>
            <person name="Winkler A."/>
            <person name="Kalinowski J."/>
            <person name="Kampfer P."/>
            <person name="Glaeser S."/>
        </authorList>
    </citation>
    <scope>NUCLEOTIDE SEQUENCE [LARGE SCALE GENOMIC DNA]</scope>
    <source>
        <strain evidence="11 12">DSM 41677</strain>
    </source>
</reference>
<keyword evidence="5" id="KW-0130">Cell adhesion</keyword>
<feature type="compositionally biased region" description="Low complexity" evidence="8">
    <location>
        <begin position="225"/>
        <end position="236"/>
    </location>
</feature>
<keyword evidence="6 7" id="KW-0034">Amyloid</keyword>
<dbReference type="STRING" id="68231.AQJ30_21220"/>
<keyword evidence="4 9" id="KW-0732">Signal</keyword>
<evidence type="ECO:0000259" key="10">
    <source>
        <dbReference type="PROSITE" id="PS51884"/>
    </source>
</evidence>
<organism evidence="11 12">
    <name type="scientific">Streptomyces longwoodensis</name>
    <dbReference type="NCBI Taxonomy" id="68231"/>
    <lineage>
        <taxon>Bacteria</taxon>
        <taxon>Bacillati</taxon>
        <taxon>Actinomycetota</taxon>
        <taxon>Actinomycetes</taxon>
        <taxon>Kitasatosporales</taxon>
        <taxon>Streptomycetaceae</taxon>
        <taxon>Streptomyces</taxon>
    </lineage>
</organism>
<dbReference type="GO" id="GO:0007155">
    <property type="term" value="P:cell adhesion"/>
    <property type="evidence" value="ECO:0007669"/>
    <property type="project" value="UniProtKB-KW"/>
</dbReference>
<feature type="compositionally biased region" description="Basic and acidic residues" evidence="8">
    <location>
        <begin position="210"/>
        <end position="224"/>
    </location>
</feature>
<feature type="compositionally biased region" description="Gly residues" evidence="8">
    <location>
        <begin position="149"/>
        <end position="163"/>
    </location>
</feature>
<feature type="chain" id="PRO_5007104268" description="Chaplin domain-containing protein" evidence="9">
    <location>
        <begin position="21"/>
        <end position="236"/>
    </location>
</feature>
<protein>
    <recommendedName>
        <fullName evidence="10">Chaplin domain-containing protein</fullName>
    </recommendedName>
</protein>
<keyword evidence="2" id="KW-0134">Cell wall</keyword>
<keyword evidence="3" id="KW-0964">Secreted</keyword>
<evidence type="ECO:0000256" key="9">
    <source>
        <dbReference type="SAM" id="SignalP"/>
    </source>
</evidence>
<proteinExistence type="predicted"/>
<feature type="region of interest" description="Disordered" evidence="8">
    <location>
        <begin position="81"/>
        <end position="236"/>
    </location>
</feature>
<feature type="compositionally biased region" description="Gly residues" evidence="8">
    <location>
        <begin position="124"/>
        <end position="141"/>
    </location>
</feature>
<feature type="domain" description="Chaplin" evidence="10">
    <location>
        <begin position="31"/>
        <end position="71"/>
    </location>
</feature>
<dbReference type="EMBL" id="LMWS01000023">
    <property type="protein sequence ID" value="KUN36743.1"/>
    <property type="molecule type" value="Genomic_DNA"/>
</dbReference>
<evidence type="ECO:0000313" key="11">
    <source>
        <dbReference type="EMBL" id="KUN36743.1"/>
    </source>
</evidence>
<accession>A0A101QVH1</accession>
<evidence type="ECO:0000256" key="2">
    <source>
        <dbReference type="ARBA" id="ARBA00022512"/>
    </source>
</evidence>
<gene>
    <name evidence="11" type="ORF">AQJ30_21220</name>
</gene>